<dbReference type="Gene3D" id="3.40.190.290">
    <property type="match status" value="1"/>
</dbReference>
<dbReference type="InterPro" id="IPR036390">
    <property type="entry name" value="WH_DNA-bd_sf"/>
</dbReference>
<dbReference type="PANTHER" id="PTHR30419">
    <property type="entry name" value="HTH-TYPE TRANSCRIPTIONAL REGULATOR YBHD"/>
    <property type="match status" value="1"/>
</dbReference>
<dbReference type="PROSITE" id="PS50931">
    <property type="entry name" value="HTH_LYSR"/>
    <property type="match status" value="1"/>
</dbReference>
<gene>
    <name evidence="7" type="ORF">SAMN05421508_102523</name>
</gene>
<dbReference type="OrthoDB" id="9785974at2"/>
<dbReference type="SUPFAM" id="SSF46785">
    <property type="entry name" value="Winged helix' DNA-binding domain"/>
    <property type="match status" value="1"/>
</dbReference>
<protein>
    <submittedName>
        <fullName evidence="7">DNA-binding transcriptional regulator, LysR family</fullName>
    </submittedName>
</protein>
<evidence type="ECO:0000256" key="4">
    <source>
        <dbReference type="ARBA" id="ARBA00023163"/>
    </source>
</evidence>
<dbReference type="PANTHER" id="PTHR30419:SF2">
    <property type="entry name" value="LYSR FAMILY TRANSCRIPTIONAL REGULATOR"/>
    <property type="match status" value="1"/>
</dbReference>
<dbReference type="InterPro" id="IPR050950">
    <property type="entry name" value="HTH-type_LysR_regulators"/>
</dbReference>
<organism evidence="7 8">
    <name type="scientific">Caenispirillum bisanense</name>
    <dbReference type="NCBI Taxonomy" id="414052"/>
    <lineage>
        <taxon>Bacteria</taxon>
        <taxon>Pseudomonadati</taxon>
        <taxon>Pseudomonadota</taxon>
        <taxon>Alphaproteobacteria</taxon>
        <taxon>Rhodospirillales</taxon>
        <taxon>Novispirillaceae</taxon>
        <taxon>Caenispirillum</taxon>
    </lineage>
</organism>
<dbReference type="GO" id="GO:0005829">
    <property type="term" value="C:cytosol"/>
    <property type="evidence" value="ECO:0007669"/>
    <property type="project" value="TreeGrafter"/>
</dbReference>
<keyword evidence="8" id="KW-1185">Reference proteome</keyword>
<dbReference type="Pfam" id="PF00126">
    <property type="entry name" value="HTH_1"/>
    <property type="match status" value="1"/>
</dbReference>
<evidence type="ECO:0000259" key="6">
    <source>
        <dbReference type="PROSITE" id="PS50931"/>
    </source>
</evidence>
<evidence type="ECO:0000256" key="1">
    <source>
        <dbReference type="ARBA" id="ARBA00009437"/>
    </source>
</evidence>
<keyword evidence="3 7" id="KW-0238">DNA-binding</keyword>
<dbReference type="SUPFAM" id="SSF53850">
    <property type="entry name" value="Periplasmic binding protein-like II"/>
    <property type="match status" value="1"/>
</dbReference>
<name>A0A286GAQ6_9PROT</name>
<dbReference type="EMBL" id="OCNJ01000002">
    <property type="protein sequence ID" value="SOD92613.1"/>
    <property type="molecule type" value="Genomic_DNA"/>
</dbReference>
<keyword evidence="4" id="KW-0804">Transcription</keyword>
<evidence type="ECO:0000256" key="3">
    <source>
        <dbReference type="ARBA" id="ARBA00023125"/>
    </source>
</evidence>
<feature type="domain" description="HTH lysR-type" evidence="6">
    <location>
        <begin position="3"/>
        <end position="60"/>
    </location>
</feature>
<dbReference type="InterPro" id="IPR000847">
    <property type="entry name" value="LysR_HTH_N"/>
</dbReference>
<reference evidence="8" key="1">
    <citation type="submission" date="2017-09" db="EMBL/GenBank/DDBJ databases">
        <authorList>
            <person name="Varghese N."/>
            <person name="Submissions S."/>
        </authorList>
    </citation>
    <scope>NUCLEOTIDE SEQUENCE [LARGE SCALE GENOMIC DNA]</scope>
    <source>
        <strain evidence="8">USBA 140</strain>
    </source>
</reference>
<evidence type="ECO:0000256" key="2">
    <source>
        <dbReference type="ARBA" id="ARBA00023015"/>
    </source>
</evidence>
<dbReference type="InterPro" id="IPR036388">
    <property type="entry name" value="WH-like_DNA-bd_sf"/>
</dbReference>
<accession>A0A286GAQ6</accession>
<evidence type="ECO:0000313" key="8">
    <source>
        <dbReference type="Proteomes" id="UP000219621"/>
    </source>
</evidence>
<evidence type="ECO:0000256" key="5">
    <source>
        <dbReference type="SAM" id="MobiDB-lite"/>
    </source>
</evidence>
<evidence type="ECO:0000313" key="7">
    <source>
        <dbReference type="EMBL" id="SOD92613.1"/>
    </source>
</evidence>
<dbReference type="Pfam" id="PF03466">
    <property type="entry name" value="LysR_substrate"/>
    <property type="match status" value="1"/>
</dbReference>
<dbReference type="Proteomes" id="UP000219621">
    <property type="component" value="Unassembled WGS sequence"/>
</dbReference>
<dbReference type="CDD" id="cd08421">
    <property type="entry name" value="PBP2_LTTR_like_1"/>
    <property type="match status" value="1"/>
</dbReference>
<dbReference type="AlphaFoldDB" id="A0A286GAQ6"/>
<dbReference type="GO" id="GO:0003700">
    <property type="term" value="F:DNA-binding transcription factor activity"/>
    <property type="evidence" value="ECO:0007669"/>
    <property type="project" value="InterPro"/>
</dbReference>
<dbReference type="Gene3D" id="1.10.10.10">
    <property type="entry name" value="Winged helix-like DNA-binding domain superfamily/Winged helix DNA-binding domain"/>
    <property type="match status" value="1"/>
</dbReference>
<proteinExistence type="inferred from homology"/>
<dbReference type="FunFam" id="1.10.10.10:FF:000001">
    <property type="entry name" value="LysR family transcriptional regulator"/>
    <property type="match status" value="1"/>
</dbReference>
<keyword evidence="2" id="KW-0805">Transcription regulation</keyword>
<feature type="region of interest" description="Disordered" evidence="5">
    <location>
        <begin position="301"/>
        <end position="344"/>
    </location>
</feature>
<dbReference type="GO" id="GO:0003677">
    <property type="term" value="F:DNA binding"/>
    <property type="evidence" value="ECO:0007669"/>
    <property type="project" value="UniProtKB-KW"/>
</dbReference>
<dbReference type="RefSeq" id="WP_097278260.1">
    <property type="nucleotide sequence ID" value="NZ_OCNJ01000002.1"/>
</dbReference>
<dbReference type="InterPro" id="IPR005119">
    <property type="entry name" value="LysR_subst-bd"/>
</dbReference>
<sequence length="344" mass="35948">MRFDVTDLRLFAAAAEAGSITRGAARCHLALPSASARIAGMEAAVGVPLFTRGRRGVTPTPAGLALLHHARAVLRQMDALHAELAEHAGGLRGHVRLTAHTAALTEILPDVLSGFLVANPGIDVALEERESRLVVRAVAENRADLGIVSEAAAQAGGLAALATLPFHTDRLVLAVPRDHPLAARRSVAFAEVVDAPMVGLRDGSALQDHLAGHAAALGRTLTLRVRMPGFESVCRMAGAGVGLAVVPETAARRHRRASGIAVVRLDDPWAMRRLVICLRDRDALTAPARRLLDHLAAAGEAAAGKETAGFRAGQARRSKARPAEAGGAASRVAGGEPRPRQRNS</sequence>
<comment type="similarity">
    <text evidence="1">Belongs to the LysR transcriptional regulatory family.</text>
</comment>